<keyword evidence="3" id="KW-1185">Reference proteome</keyword>
<feature type="compositionally biased region" description="Basic and acidic residues" evidence="1">
    <location>
        <begin position="34"/>
        <end position="49"/>
    </location>
</feature>
<feature type="region of interest" description="Disordered" evidence="1">
    <location>
        <begin position="154"/>
        <end position="174"/>
    </location>
</feature>
<evidence type="ECO:0000256" key="1">
    <source>
        <dbReference type="SAM" id="MobiDB-lite"/>
    </source>
</evidence>
<evidence type="ECO:0008006" key="4">
    <source>
        <dbReference type="Google" id="ProtNLM"/>
    </source>
</evidence>
<reference evidence="3" key="1">
    <citation type="submission" date="2016-10" db="EMBL/GenBank/DDBJ databases">
        <authorList>
            <person name="Varghese N."/>
            <person name="Submissions S."/>
        </authorList>
    </citation>
    <scope>NUCLEOTIDE SEQUENCE [LARGE SCALE GENOMIC DNA]</scope>
    <source>
        <strain evidence="3">DSM 217</strain>
    </source>
</reference>
<feature type="region of interest" description="Disordered" evidence="1">
    <location>
        <begin position="29"/>
        <end position="49"/>
    </location>
</feature>
<dbReference type="Proteomes" id="UP000198816">
    <property type="component" value="Unassembled WGS sequence"/>
</dbReference>
<name>A0A1H3DW20_THIRO</name>
<sequence>TPRPRETGGALRRPLSRNLIAKPSKSLTALIARKTQDRRPKTSVARDTRSAVSRLPLALCATCHDGRGYEQGPVRARLCARPEDWPWSSARAHLAGADDDLVSVRPLSELISDCDRFIGEPDAMDIAHLLHGHAGTGRPLGPYSFAEALEERLGRPLKRQKPGPKPSRRDSNTLDLFELLERD</sequence>
<gene>
    <name evidence="2" type="ORF">SAMN05421783_1645</name>
</gene>
<feature type="non-terminal residue" evidence="2">
    <location>
        <position position="1"/>
    </location>
</feature>
<accession>A0A1H3DW20</accession>
<protein>
    <recommendedName>
        <fullName evidence="4">Transposase</fullName>
    </recommendedName>
</protein>
<proteinExistence type="predicted"/>
<dbReference type="AlphaFoldDB" id="A0A1H3DW20"/>
<organism evidence="2 3">
    <name type="scientific">Thiocapsa roseopersicina</name>
    <dbReference type="NCBI Taxonomy" id="1058"/>
    <lineage>
        <taxon>Bacteria</taxon>
        <taxon>Pseudomonadati</taxon>
        <taxon>Pseudomonadota</taxon>
        <taxon>Gammaproteobacteria</taxon>
        <taxon>Chromatiales</taxon>
        <taxon>Chromatiaceae</taxon>
        <taxon>Thiocapsa</taxon>
    </lineage>
</organism>
<evidence type="ECO:0000313" key="3">
    <source>
        <dbReference type="Proteomes" id="UP000198816"/>
    </source>
</evidence>
<dbReference type="EMBL" id="FNNZ01000064">
    <property type="protein sequence ID" value="SDX70626.1"/>
    <property type="molecule type" value="Genomic_DNA"/>
</dbReference>
<evidence type="ECO:0000313" key="2">
    <source>
        <dbReference type="EMBL" id="SDX70626.1"/>
    </source>
</evidence>